<accession>A0ABN0BCW2</accession>
<gene>
    <name evidence="1" type="ORF">HCCG_01913</name>
</gene>
<name>A0ABN0BCW2_9HELI</name>
<dbReference type="Proteomes" id="UP000005755">
    <property type="component" value="Unassembled WGS sequence"/>
</dbReference>
<sequence>MKFYIIATVILLGSYMAQNTLKKMLCKFMGCHHLQGVAIK</sequence>
<evidence type="ECO:0000313" key="1">
    <source>
        <dbReference type="EMBL" id="EFR47365.1"/>
    </source>
</evidence>
<dbReference type="RefSeq" id="WP_002957252.1">
    <property type="nucleotide sequence ID" value="NC_020555.1"/>
</dbReference>
<dbReference type="EMBL" id="DS990393">
    <property type="protein sequence ID" value="EFR47365.1"/>
    <property type="molecule type" value="Genomic_DNA"/>
</dbReference>
<proteinExistence type="predicted"/>
<organism evidence="1 2">
    <name type="scientific">Helicobacter cinaedi CCUG 18818 = ATCC BAA-847</name>
    <dbReference type="NCBI Taxonomy" id="537971"/>
    <lineage>
        <taxon>Bacteria</taxon>
        <taxon>Pseudomonadati</taxon>
        <taxon>Campylobacterota</taxon>
        <taxon>Epsilonproteobacteria</taxon>
        <taxon>Campylobacterales</taxon>
        <taxon>Helicobacteraceae</taxon>
        <taxon>Helicobacter</taxon>
    </lineage>
</organism>
<evidence type="ECO:0000313" key="2">
    <source>
        <dbReference type="Proteomes" id="UP000005755"/>
    </source>
</evidence>
<reference evidence="2" key="1">
    <citation type="journal article" date="2014" name="Genome Announc.">
        <title>Draft genome sequences of six enterohepatic helicobacter species isolated from humans and one from rhesus macaques.</title>
        <authorList>
            <person name="Shen Z."/>
            <person name="Sheh A."/>
            <person name="Young S.K."/>
            <person name="Abouelliel A."/>
            <person name="Ward D.V."/>
            <person name="Earl A.M."/>
            <person name="Fox J.G."/>
        </authorList>
    </citation>
    <scope>NUCLEOTIDE SEQUENCE [LARGE SCALE GENOMIC DNA]</scope>
    <source>
        <strain evidence="2">CCUG 18818</strain>
    </source>
</reference>
<protein>
    <submittedName>
        <fullName evidence="1">Uncharacterized protein</fullName>
    </submittedName>
</protein>
<dbReference type="GeneID" id="77383533"/>
<keyword evidence="2" id="KW-1185">Reference proteome</keyword>